<dbReference type="SUPFAM" id="SSF81296">
    <property type="entry name" value="E set domains"/>
    <property type="match status" value="1"/>
</dbReference>
<dbReference type="InterPro" id="IPR013783">
    <property type="entry name" value="Ig-like_fold"/>
</dbReference>
<dbReference type="Pfam" id="PF16561">
    <property type="entry name" value="AMPK1_CBM"/>
    <property type="match status" value="1"/>
</dbReference>
<dbReference type="InterPro" id="IPR036249">
    <property type="entry name" value="Thioredoxin-like_sf"/>
</dbReference>
<dbReference type="Proteomes" id="UP000262583">
    <property type="component" value="Chromosome"/>
</dbReference>
<dbReference type="InterPro" id="IPR032640">
    <property type="entry name" value="AMPK1_CBM"/>
</dbReference>
<dbReference type="SUPFAM" id="SSF52833">
    <property type="entry name" value="Thioredoxin-like"/>
    <property type="match status" value="1"/>
</dbReference>
<dbReference type="EMBL" id="CP030759">
    <property type="protein sequence ID" value="AXA37280.1"/>
    <property type="molecule type" value="Genomic_DNA"/>
</dbReference>
<sequence length="199" mass="22437">MFLAGSFNDWATNKDEMQRYGNLFYTTINLPEGIHEYKFVEEGTEWVLDPLNMDRVDNGLGSKNNVLRLGRNIAAPSALPPALTRATTAPVASGLQWFPTIEAARQSAAQTGKRILLFFYMPGSKSSDYYEQVFADPVVTQVLREKYVLVRLNFMEKNKLAYQLGVFRAGIMNVYDSKGTPLMQIAQRLSPTELAEKLK</sequence>
<dbReference type="InterPro" id="IPR014756">
    <property type="entry name" value="Ig_E-set"/>
</dbReference>
<organism evidence="3 4">
    <name type="scientific">Sumerlaea chitinivorans</name>
    <dbReference type="NCBI Taxonomy" id="2250252"/>
    <lineage>
        <taxon>Bacteria</taxon>
        <taxon>Candidatus Sumerlaeota</taxon>
        <taxon>Candidatus Sumerlaeia</taxon>
        <taxon>Candidatus Sumerlaeales</taxon>
        <taxon>Candidatus Sumerlaeaceae</taxon>
        <taxon>Candidatus Sumerlaea</taxon>
    </lineage>
</organism>
<dbReference type="Gene3D" id="3.40.30.10">
    <property type="entry name" value="Glutaredoxin"/>
    <property type="match status" value="1"/>
</dbReference>
<dbReference type="CDD" id="cd02859">
    <property type="entry name" value="E_set_AMPKbeta_like_N"/>
    <property type="match status" value="1"/>
</dbReference>
<evidence type="ECO:0000259" key="2">
    <source>
        <dbReference type="Pfam" id="PF16561"/>
    </source>
</evidence>
<evidence type="ECO:0000256" key="1">
    <source>
        <dbReference type="ARBA" id="ARBA00010926"/>
    </source>
</evidence>
<dbReference type="Gene3D" id="2.60.40.10">
    <property type="entry name" value="Immunoglobulins"/>
    <property type="match status" value="1"/>
</dbReference>
<accession>A0A2Z4Y7S3</accession>
<dbReference type="KEGG" id="schv:BRCON_2538"/>
<name>A0A2Z4Y7S3_SUMC1</name>
<dbReference type="PANTHER" id="PTHR10343:SF84">
    <property type="entry name" value="5'-AMP-ACTIVATED PROTEIN KINASE SUBUNIT BETA-1"/>
    <property type="match status" value="1"/>
</dbReference>
<dbReference type="PANTHER" id="PTHR10343">
    <property type="entry name" value="5'-AMP-ACTIVATED PROTEIN KINASE , BETA SUBUNIT"/>
    <property type="match status" value="1"/>
</dbReference>
<dbReference type="Pfam" id="PF13899">
    <property type="entry name" value="Thioredoxin_7"/>
    <property type="match status" value="1"/>
</dbReference>
<dbReference type="InterPro" id="IPR050827">
    <property type="entry name" value="CRP1_MDG1_kinase"/>
</dbReference>
<evidence type="ECO:0000313" key="4">
    <source>
        <dbReference type="Proteomes" id="UP000262583"/>
    </source>
</evidence>
<reference evidence="3 4" key="1">
    <citation type="submission" date="2018-05" db="EMBL/GenBank/DDBJ databases">
        <title>A metagenomic window into the 2 km-deep terrestrial subsurface aquifer revealed taxonomically and functionally diverse microbial community comprising novel uncultured bacterial lineages.</title>
        <authorList>
            <person name="Kadnikov V.V."/>
            <person name="Mardanov A.V."/>
            <person name="Beletsky A.V."/>
            <person name="Banks D."/>
            <person name="Pimenov N.V."/>
            <person name="Frank Y.A."/>
            <person name="Karnachuk O.V."/>
            <person name="Ravin N.V."/>
        </authorList>
    </citation>
    <scope>NUCLEOTIDE SEQUENCE [LARGE SCALE GENOMIC DNA]</scope>
    <source>
        <strain evidence="3">BY</strain>
    </source>
</reference>
<comment type="similarity">
    <text evidence="1">Belongs to the 5'-AMP-activated protein kinase beta subunit family.</text>
</comment>
<feature type="domain" description="AMP-activated protein kinase glycogen-binding" evidence="2">
    <location>
        <begin position="2"/>
        <end position="69"/>
    </location>
</feature>
<evidence type="ECO:0000313" key="3">
    <source>
        <dbReference type="EMBL" id="AXA37280.1"/>
    </source>
</evidence>
<proteinExistence type="inferred from homology"/>
<dbReference type="AlphaFoldDB" id="A0A2Z4Y7S3"/>
<protein>
    <recommendedName>
        <fullName evidence="2">AMP-activated protein kinase glycogen-binding domain-containing protein</fullName>
    </recommendedName>
</protein>
<gene>
    <name evidence="3" type="ORF">BRCON_2538</name>
</gene>